<dbReference type="AlphaFoldDB" id="A0A381ZC15"/>
<dbReference type="PIRSF" id="PIRSF006769">
    <property type="entry name" value="RibD"/>
    <property type="match status" value="1"/>
</dbReference>
<dbReference type="Pfam" id="PF01872">
    <property type="entry name" value="RibD_C"/>
    <property type="match status" value="1"/>
</dbReference>
<dbReference type="PANTHER" id="PTHR38011:SF7">
    <property type="entry name" value="2,5-DIAMINO-6-RIBOSYLAMINO-4(3H)-PYRIMIDINONE 5'-PHOSPHATE REDUCTASE"/>
    <property type="match status" value="1"/>
</dbReference>
<keyword evidence="3" id="KW-0686">Riboflavin biosynthesis</keyword>
<protein>
    <recommendedName>
        <fullName evidence="9">CMP/dCMP-type deaminase domain-containing protein</fullName>
    </recommendedName>
</protein>
<organism evidence="10">
    <name type="scientific">marine metagenome</name>
    <dbReference type="NCBI Taxonomy" id="408172"/>
    <lineage>
        <taxon>unclassified sequences</taxon>
        <taxon>metagenomes</taxon>
        <taxon>ecological metagenomes</taxon>
    </lineage>
</organism>
<dbReference type="Gene3D" id="3.40.430.10">
    <property type="entry name" value="Dihydrofolate Reductase, subunit A"/>
    <property type="match status" value="1"/>
</dbReference>
<dbReference type="PROSITE" id="PS51747">
    <property type="entry name" value="CYT_DCMP_DEAMINASES_2"/>
    <property type="match status" value="1"/>
</dbReference>
<dbReference type="InterPro" id="IPR011549">
    <property type="entry name" value="RibD_C"/>
</dbReference>
<dbReference type="InterPro" id="IPR004794">
    <property type="entry name" value="Eubact_RibD"/>
</dbReference>
<dbReference type="SUPFAM" id="SSF53927">
    <property type="entry name" value="Cytidine deaminase-like"/>
    <property type="match status" value="1"/>
</dbReference>
<gene>
    <name evidence="10" type="ORF">METZ01_LOCUS139614</name>
</gene>
<dbReference type="Gene3D" id="3.40.140.10">
    <property type="entry name" value="Cytidine Deaminase, domain 2"/>
    <property type="match status" value="1"/>
</dbReference>
<evidence type="ECO:0000256" key="3">
    <source>
        <dbReference type="ARBA" id="ARBA00022619"/>
    </source>
</evidence>
<accession>A0A381ZC15</accession>
<evidence type="ECO:0000256" key="6">
    <source>
        <dbReference type="ARBA" id="ARBA00022857"/>
    </source>
</evidence>
<evidence type="ECO:0000256" key="4">
    <source>
        <dbReference type="ARBA" id="ARBA00022723"/>
    </source>
</evidence>
<dbReference type="GO" id="GO:0008703">
    <property type="term" value="F:5-amino-6-(5-phosphoribosylamino)uracil reductase activity"/>
    <property type="evidence" value="ECO:0007669"/>
    <property type="project" value="InterPro"/>
</dbReference>
<dbReference type="PANTHER" id="PTHR38011">
    <property type="entry name" value="DIHYDROFOLATE REDUCTASE FAMILY PROTEIN (AFU_ORTHOLOGUE AFUA_8G06820)"/>
    <property type="match status" value="1"/>
</dbReference>
<dbReference type="InterPro" id="IPR002734">
    <property type="entry name" value="RibDG_C"/>
</dbReference>
<dbReference type="GO" id="GO:0008835">
    <property type="term" value="F:diaminohydroxyphosphoribosylaminopyrimidine deaminase activity"/>
    <property type="evidence" value="ECO:0007669"/>
    <property type="project" value="InterPro"/>
</dbReference>
<dbReference type="InterPro" id="IPR024072">
    <property type="entry name" value="DHFR-like_dom_sf"/>
</dbReference>
<evidence type="ECO:0000259" key="9">
    <source>
        <dbReference type="PROSITE" id="PS51747"/>
    </source>
</evidence>
<name>A0A381ZC15_9ZZZZ</name>
<dbReference type="InterPro" id="IPR002125">
    <property type="entry name" value="CMP_dCMP_dom"/>
</dbReference>
<keyword evidence="4" id="KW-0479">Metal-binding</keyword>
<evidence type="ECO:0000256" key="2">
    <source>
        <dbReference type="ARBA" id="ARBA00004910"/>
    </source>
</evidence>
<dbReference type="PROSITE" id="PS00903">
    <property type="entry name" value="CYT_DCMP_DEAMINASES_1"/>
    <property type="match status" value="1"/>
</dbReference>
<dbReference type="InterPro" id="IPR050765">
    <property type="entry name" value="Riboflavin_Biosynth_HTPR"/>
</dbReference>
<evidence type="ECO:0000313" key="10">
    <source>
        <dbReference type="EMBL" id="SVA86760.1"/>
    </source>
</evidence>
<dbReference type="NCBIfam" id="TIGR00326">
    <property type="entry name" value="eubact_ribD"/>
    <property type="match status" value="1"/>
</dbReference>
<dbReference type="NCBIfam" id="TIGR00227">
    <property type="entry name" value="ribD_Cterm"/>
    <property type="match status" value="1"/>
</dbReference>
<keyword evidence="5" id="KW-0862">Zinc</keyword>
<dbReference type="UniPathway" id="UPA00275">
    <property type="reaction ID" value="UER00401"/>
</dbReference>
<dbReference type="GO" id="GO:0050661">
    <property type="term" value="F:NADP binding"/>
    <property type="evidence" value="ECO:0007669"/>
    <property type="project" value="InterPro"/>
</dbReference>
<reference evidence="10" key="1">
    <citation type="submission" date="2018-05" db="EMBL/GenBank/DDBJ databases">
        <authorList>
            <person name="Lanie J.A."/>
            <person name="Ng W.-L."/>
            <person name="Kazmierczak K.M."/>
            <person name="Andrzejewski T.M."/>
            <person name="Davidsen T.M."/>
            <person name="Wayne K.J."/>
            <person name="Tettelin H."/>
            <person name="Glass J.I."/>
            <person name="Rusch D."/>
            <person name="Podicherti R."/>
            <person name="Tsui H.-C.T."/>
            <person name="Winkler M.E."/>
        </authorList>
    </citation>
    <scope>NUCLEOTIDE SEQUENCE</scope>
</reference>
<dbReference type="GO" id="GO:0008270">
    <property type="term" value="F:zinc ion binding"/>
    <property type="evidence" value="ECO:0007669"/>
    <property type="project" value="InterPro"/>
</dbReference>
<dbReference type="Pfam" id="PF00383">
    <property type="entry name" value="dCMP_cyt_deam_1"/>
    <property type="match status" value="1"/>
</dbReference>
<evidence type="ECO:0000256" key="1">
    <source>
        <dbReference type="ARBA" id="ARBA00004882"/>
    </source>
</evidence>
<dbReference type="SUPFAM" id="SSF53597">
    <property type="entry name" value="Dihydrofolate reductase-like"/>
    <property type="match status" value="1"/>
</dbReference>
<evidence type="ECO:0000256" key="7">
    <source>
        <dbReference type="ARBA" id="ARBA00023002"/>
    </source>
</evidence>
<evidence type="ECO:0000256" key="5">
    <source>
        <dbReference type="ARBA" id="ARBA00022833"/>
    </source>
</evidence>
<keyword evidence="7" id="KW-0560">Oxidoreductase</keyword>
<dbReference type="InterPro" id="IPR016193">
    <property type="entry name" value="Cytidine_deaminase-like"/>
</dbReference>
<comment type="pathway">
    <text evidence="2">Cofactor biosynthesis; riboflavin biosynthesis; 5-amino-6-(D-ribitylamino)uracil from GTP: step 3/4.</text>
</comment>
<sequence>MTSEKEHMMHALKLAEKGVYTASPNPMVGCVIVKNGSILGEGWHIKPGDKHAETMAINNVKERYGTSAKEKLNGSTAFINLEPCSKKGRTPPCTKAIIESGIKKIFIANEDPTQNGVEELLNSGIEIKSGILNKVSENLNKGFFSRINKKRPHITCKLACSLDGGIALSNGESKWISSKESRVDVQRMRAKSDVILTGIGTVLNDNPRLNVRIQNENENQTNTYFQPIRCILDSKLSLKGTENVLQDRLPTLVFHKDTKKIDYSSPSVELIKIKGKNGQISLKEVMKCLVKKEINYILVESGPKLVSSLVKEKLIDELVIYFSPKLLGKEKLNFIKLKNSIGTIDLNILDIKEIGKDLKLKAEISYR</sequence>
<evidence type="ECO:0000256" key="8">
    <source>
        <dbReference type="ARBA" id="ARBA00023268"/>
    </source>
</evidence>
<feature type="domain" description="CMP/dCMP-type deaminase" evidence="9">
    <location>
        <begin position="2"/>
        <end position="128"/>
    </location>
</feature>
<keyword evidence="6" id="KW-0521">NADP</keyword>
<dbReference type="CDD" id="cd01284">
    <property type="entry name" value="Riboflavin_deaminase-reductase"/>
    <property type="match status" value="1"/>
</dbReference>
<dbReference type="GO" id="GO:0009231">
    <property type="term" value="P:riboflavin biosynthetic process"/>
    <property type="evidence" value="ECO:0007669"/>
    <property type="project" value="UniProtKB-UniPathway"/>
</dbReference>
<comment type="pathway">
    <text evidence="1">Cofactor biosynthesis; riboflavin biosynthesis; 5-amino-6-(D-ribitylamino)uracil from GTP: step 2/4.</text>
</comment>
<dbReference type="EMBL" id="UINC01020725">
    <property type="protein sequence ID" value="SVA86760.1"/>
    <property type="molecule type" value="Genomic_DNA"/>
</dbReference>
<dbReference type="InterPro" id="IPR016192">
    <property type="entry name" value="APOBEC/CMP_deaminase_Zn-bd"/>
</dbReference>
<proteinExistence type="predicted"/>
<keyword evidence="8" id="KW-0511">Multifunctional enzyme</keyword>